<dbReference type="Gene3D" id="3.50.50.60">
    <property type="entry name" value="FAD/NAD(P)-binding domain"/>
    <property type="match status" value="1"/>
</dbReference>
<evidence type="ECO:0000313" key="5">
    <source>
        <dbReference type="EMBL" id="AEA25825.1"/>
    </source>
</evidence>
<keyword evidence="3" id="KW-0274">FAD</keyword>
<dbReference type="SUPFAM" id="SSF51905">
    <property type="entry name" value="FAD/NAD(P)-binding domain"/>
    <property type="match status" value="1"/>
</dbReference>
<dbReference type="GO" id="GO:0071949">
    <property type="term" value="F:FAD binding"/>
    <property type="evidence" value="ECO:0007669"/>
    <property type="project" value="InterPro"/>
</dbReference>
<dbReference type="Pfam" id="PF01494">
    <property type="entry name" value="FAD_binding_3"/>
    <property type="match status" value="1"/>
</dbReference>
<dbReference type="HOGENOM" id="CLU_009665_20_1_11"/>
<dbReference type="Gene3D" id="3.30.70.2450">
    <property type="match status" value="1"/>
</dbReference>
<dbReference type="InterPro" id="IPR036188">
    <property type="entry name" value="FAD/NAD-bd_sf"/>
</dbReference>
<dbReference type="OrthoDB" id="4141215at2"/>
<protein>
    <submittedName>
        <fullName evidence="5">Monooxygenase FAD-binding protein</fullName>
    </submittedName>
</protein>
<dbReference type="InterPro" id="IPR050641">
    <property type="entry name" value="RIFMO-like"/>
</dbReference>
<dbReference type="KEGG" id="pdx:Psed_3654"/>
<dbReference type="PANTHER" id="PTHR43004:SF19">
    <property type="entry name" value="BINDING MONOOXYGENASE, PUTATIVE (JCVI)-RELATED"/>
    <property type="match status" value="1"/>
</dbReference>
<dbReference type="Pfam" id="PF21274">
    <property type="entry name" value="Rng_hyd_C"/>
    <property type="match status" value="1"/>
</dbReference>
<proteinExistence type="predicted"/>
<keyword evidence="6" id="KW-1185">Reference proteome</keyword>
<dbReference type="InterPro" id="IPR002938">
    <property type="entry name" value="FAD-bd"/>
</dbReference>
<organism evidence="5 6">
    <name type="scientific">Pseudonocardia dioxanivorans (strain ATCC 55486 / DSM 44775 / JCM 13855 / CB1190)</name>
    <dbReference type="NCBI Taxonomy" id="675635"/>
    <lineage>
        <taxon>Bacteria</taxon>
        <taxon>Bacillati</taxon>
        <taxon>Actinomycetota</taxon>
        <taxon>Actinomycetes</taxon>
        <taxon>Pseudonocardiales</taxon>
        <taxon>Pseudonocardiaceae</taxon>
        <taxon>Pseudonocardia</taxon>
    </lineage>
</organism>
<evidence type="ECO:0000313" key="6">
    <source>
        <dbReference type="Proteomes" id="UP000007809"/>
    </source>
</evidence>
<dbReference type="eggNOG" id="COG0654">
    <property type="taxonomic scope" value="Bacteria"/>
</dbReference>
<dbReference type="Gene3D" id="3.40.30.120">
    <property type="match status" value="1"/>
</dbReference>
<accession>F4D0X3</accession>
<gene>
    <name evidence="5" type="ordered locus">Psed_3654</name>
</gene>
<dbReference type="PRINTS" id="PR00420">
    <property type="entry name" value="RNGMNOXGNASE"/>
</dbReference>
<evidence type="ECO:0000259" key="4">
    <source>
        <dbReference type="Pfam" id="PF01494"/>
    </source>
</evidence>
<dbReference type="STRING" id="675635.Psed_3654"/>
<evidence type="ECO:0000256" key="1">
    <source>
        <dbReference type="ARBA" id="ARBA00001974"/>
    </source>
</evidence>
<evidence type="ECO:0000256" key="3">
    <source>
        <dbReference type="ARBA" id="ARBA00022827"/>
    </source>
</evidence>
<reference evidence="5 6" key="1">
    <citation type="journal article" date="2011" name="J. Bacteriol.">
        <title>Genome sequence of the 1,4-dioxane-degrading Pseudonocardia dioxanivorans strain CB1190.</title>
        <authorList>
            <person name="Sales C.M."/>
            <person name="Mahendra S."/>
            <person name="Grostern A."/>
            <person name="Parales R.E."/>
            <person name="Goodwin L.A."/>
            <person name="Woyke T."/>
            <person name="Nolan M."/>
            <person name="Lapidus A."/>
            <person name="Chertkov O."/>
            <person name="Ovchinnikova G."/>
            <person name="Sczyrba A."/>
            <person name="Alvarez-Cohen L."/>
        </authorList>
    </citation>
    <scope>NUCLEOTIDE SEQUENCE [LARGE SCALE GENOMIC DNA]</scope>
    <source>
        <strain evidence="6">ATCC 55486 / DSM 44775 / JCM 13855 / CB1190</strain>
    </source>
</reference>
<dbReference type="Proteomes" id="UP000007809">
    <property type="component" value="Chromosome"/>
</dbReference>
<keyword evidence="5" id="KW-0503">Monooxygenase</keyword>
<feature type="domain" description="FAD-binding" evidence="4">
    <location>
        <begin position="9"/>
        <end position="351"/>
    </location>
</feature>
<name>F4D0X3_PSEUX</name>
<dbReference type="AlphaFoldDB" id="F4D0X3"/>
<comment type="cofactor">
    <cofactor evidence="1">
        <name>FAD</name>
        <dbReference type="ChEBI" id="CHEBI:57692"/>
    </cofactor>
</comment>
<keyword evidence="2" id="KW-0285">Flavoprotein</keyword>
<keyword evidence="5" id="KW-0560">Oxidoreductase</keyword>
<dbReference type="GO" id="GO:0016709">
    <property type="term" value="F:oxidoreductase activity, acting on paired donors, with incorporation or reduction of molecular oxygen, NAD(P)H as one donor, and incorporation of one atom of oxygen"/>
    <property type="evidence" value="ECO:0007669"/>
    <property type="project" value="UniProtKB-ARBA"/>
</dbReference>
<evidence type="ECO:0000256" key="2">
    <source>
        <dbReference type="ARBA" id="ARBA00022630"/>
    </source>
</evidence>
<sequence length="495" mass="52365">MFVQLKESYDVLVVGAGPVGLFLAAELRRGGVDVAVLEREPAPVPQIKAGSIGPTSAELFDQRGLVDRFPQPDLTRFLPAAQSGAQEQRRPVGHFAGLWSLRGAPGLRTAPIIAAQYEVEMVLAEYAAGLGVTVARGYTVTGLVDHGPTVRVTAARAGGETEVAARFVVGADGGRSAVRRLAGFGFDGTAATITGRQALVRLAEPHALERGWHRTGHGMIVYGPDPRRVLTAEFDGPPTDRESPLTREEIENSLRRVSGTDVTVTELLTGTRWTDNTRKADDYRRGSVLLAGDAAHVHPPFGGQGLDLGFQDAANLGWKLAATVAGTAPDGLLDTYHDERGPAAAAVLDNTRAQVALMRPDPQTSALRDLFADLLVYDDANAHVSRLMAGTGNPYPTESAHPEAGRPAADRAVGDERLYALLRTPGALLLDATPDGAAQRVAEGWAGRVRVVEGPENLLVRPDGVVAWGGPDLDGLADALTRWFGAPARRPSTVG</sequence>
<dbReference type="EMBL" id="CP002593">
    <property type="protein sequence ID" value="AEA25825.1"/>
    <property type="molecule type" value="Genomic_DNA"/>
</dbReference>
<dbReference type="PANTHER" id="PTHR43004">
    <property type="entry name" value="TRK SYSTEM POTASSIUM UPTAKE PROTEIN"/>
    <property type="match status" value="1"/>
</dbReference>